<reference evidence="6" key="1">
    <citation type="submission" date="2022-11" db="EMBL/GenBank/DDBJ databases">
        <title>Centuries of genome instability and evolution in soft-shell clam transmissible cancer (bioRxiv).</title>
        <authorList>
            <person name="Hart S.F.M."/>
            <person name="Yonemitsu M.A."/>
            <person name="Giersch R.M."/>
            <person name="Beal B.F."/>
            <person name="Arriagada G."/>
            <person name="Davis B.W."/>
            <person name="Ostrander E.A."/>
            <person name="Goff S.P."/>
            <person name="Metzger M.J."/>
        </authorList>
    </citation>
    <scope>NUCLEOTIDE SEQUENCE</scope>
    <source>
        <strain evidence="6">MELC-2E11</strain>
        <tissue evidence="6">Siphon/mantle</tissue>
    </source>
</reference>
<dbReference type="EMBL" id="CP111019">
    <property type="protein sequence ID" value="WAR11725.1"/>
    <property type="molecule type" value="Genomic_DNA"/>
</dbReference>
<evidence type="ECO:0000259" key="5">
    <source>
        <dbReference type="PROSITE" id="PS50871"/>
    </source>
</evidence>
<dbReference type="InterPro" id="IPR008983">
    <property type="entry name" value="Tumour_necrosis_fac-like_dom"/>
</dbReference>
<proteinExistence type="predicted"/>
<name>A0ABY7ER37_MYAAR</name>
<feature type="domain" description="C1q" evidence="5">
    <location>
        <begin position="37"/>
        <end position="170"/>
    </location>
</feature>
<comment type="subcellular location">
    <subcellularLocation>
        <location evidence="1">Secreted</location>
    </subcellularLocation>
</comment>
<dbReference type="PROSITE" id="PS50871">
    <property type="entry name" value="C1Q"/>
    <property type="match status" value="1"/>
</dbReference>
<keyword evidence="2" id="KW-0964">Secreted</keyword>
<dbReference type="PANTHER" id="PTHR22923:SF116">
    <property type="entry name" value="C1Q DOMAIN-CONTAINING PROTEIN"/>
    <property type="match status" value="1"/>
</dbReference>
<dbReference type="PRINTS" id="PR00007">
    <property type="entry name" value="COMPLEMNTC1Q"/>
</dbReference>
<dbReference type="InterPro" id="IPR001073">
    <property type="entry name" value="C1q_dom"/>
</dbReference>
<organism evidence="6 7">
    <name type="scientific">Mya arenaria</name>
    <name type="common">Soft-shell clam</name>
    <dbReference type="NCBI Taxonomy" id="6604"/>
    <lineage>
        <taxon>Eukaryota</taxon>
        <taxon>Metazoa</taxon>
        <taxon>Spiralia</taxon>
        <taxon>Lophotrochozoa</taxon>
        <taxon>Mollusca</taxon>
        <taxon>Bivalvia</taxon>
        <taxon>Autobranchia</taxon>
        <taxon>Heteroconchia</taxon>
        <taxon>Euheterodonta</taxon>
        <taxon>Imparidentia</taxon>
        <taxon>Neoheterodontei</taxon>
        <taxon>Myida</taxon>
        <taxon>Myoidea</taxon>
        <taxon>Myidae</taxon>
        <taxon>Mya</taxon>
    </lineage>
</organism>
<gene>
    <name evidence="6" type="ORF">MAR_025905</name>
</gene>
<dbReference type="SUPFAM" id="SSF49842">
    <property type="entry name" value="TNF-like"/>
    <property type="match status" value="1"/>
</dbReference>
<accession>A0ABY7ER37</accession>
<evidence type="ECO:0000256" key="4">
    <source>
        <dbReference type="SAM" id="SignalP"/>
    </source>
</evidence>
<protein>
    <submittedName>
        <fullName evidence="6">C1QL4-like protein</fullName>
    </submittedName>
</protein>
<dbReference type="InterPro" id="IPR050822">
    <property type="entry name" value="Cerebellin_Synaptic_Org"/>
</dbReference>
<dbReference type="Gene3D" id="2.60.120.40">
    <property type="match status" value="1"/>
</dbReference>
<dbReference type="Proteomes" id="UP001164746">
    <property type="component" value="Chromosome 8"/>
</dbReference>
<evidence type="ECO:0000256" key="1">
    <source>
        <dbReference type="ARBA" id="ARBA00004613"/>
    </source>
</evidence>
<feature type="chain" id="PRO_5046251023" evidence="4">
    <location>
        <begin position="19"/>
        <end position="170"/>
    </location>
</feature>
<feature type="signal peptide" evidence="4">
    <location>
        <begin position="1"/>
        <end position="18"/>
    </location>
</feature>
<keyword evidence="3 4" id="KW-0732">Signal</keyword>
<sequence>MLMYLTLVCVALAAGACARNVNEWDVQPKLTGLTGGLQLGPIAFSAKLDHTVSHIGIGQKLIFNDVTTNAGSAYNVHAGVFTCPRAGLYLFSYFIGKGTTGQAWFRLMKNGIVINGAVADSVSKYHDTQGGNVAVLDLKIGDSVYVESFHQKSAQVYGDSGFVTFSGVLL</sequence>
<evidence type="ECO:0000313" key="7">
    <source>
        <dbReference type="Proteomes" id="UP001164746"/>
    </source>
</evidence>
<evidence type="ECO:0000313" key="6">
    <source>
        <dbReference type="EMBL" id="WAR11725.1"/>
    </source>
</evidence>
<dbReference type="PANTHER" id="PTHR22923">
    <property type="entry name" value="CEREBELLIN-RELATED"/>
    <property type="match status" value="1"/>
</dbReference>
<dbReference type="Pfam" id="PF00386">
    <property type="entry name" value="C1q"/>
    <property type="match status" value="1"/>
</dbReference>
<keyword evidence="7" id="KW-1185">Reference proteome</keyword>
<evidence type="ECO:0000256" key="3">
    <source>
        <dbReference type="ARBA" id="ARBA00022729"/>
    </source>
</evidence>
<evidence type="ECO:0000256" key="2">
    <source>
        <dbReference type="ARBA" id="ARBA00022525"/>
    </source>
</evidence>
<dbReference type="SMART" id="SM00110">
    <property type="entry name" value="C1Q"/>
    <property type="match status" value="1"/>
</dbReference>